<evidence type="ECO:0000313" key="14">
    <source>
        <dbReference type="Proteomes" id="UP000275772"/>
    </source>
</evidence>
<comment type="catalytic activity">
    <reaction evidence="7">
        <text>L-threonyl-[protein] + ATP = O-phospho-L-threonyl-[protein] + ADP + H(+)</text>
        <dbReference type="Rhea" id="RHEA:46608"/>
        <dbReference type="Rhea" id="RHEA-COMP:11060"/>
        <dbReference type="Rhea" id="RHEA-COMP:11605"/>
        <dbReference type="ChEBI" id="CHEBI:15378"/>
        <dbReference type="ChEBI" id="CHEBI:30013"/>
        <dbReference type="ChEBI" id="CHEBI:30616"/>
        <dbReference type="ChEBI" id="CHEBI:61977"/>
        <dbReference type="ChEBI" id="CHEBI:456216"/>
        <dbReference type="EC" id="2.7.11.1"/>
    </reaction>
</comment>
<feature type="compositionally biased region" description="Polar residues" evidence="10">
    <location>
        <begin position="679"/>
        <end position="694"/>
    </location>
</feature>
<evidence type="ECO:0000256" key="9">
    <source>
        <dbReference type="PROSITE-ProRule" id="PRU10141"/>
    </source>
</evidence>
<evidence type="ECO:0000256" key="1">
    <source>
        <dbReference type="ARBA" id="ARBA00005575"/>
    </source>
</evidence>
<keyword evidence="3" id="KW-0723">Serine/threonine-protein kinase</keyword>
<organism evidence="13 14">
    <name type="scientific">Blumeria hordei</name>
    <name type="common">Barley powdery mildew</name>
    <name type="synonym">Blumeria graminis f. sp. hordei</name>
    <dbReference type="NCBI Taxonomy" id="2867405"/>
    <lineage>
        <taxon>Eukaryota</taxon>
        <taxon>Fungi</taxon>
        <taxon>Dikarya</taxon>
        <taxon>Ascomycota</taxon>
        <taxon>Pezizomycotina</taxon>
        <taxon>Leotiomycetes</taxon>
        <taxon>Erysiphales</taxon>
        <taxon>Erysiphaceae</taxon>
        <taxon>Blumeria</taxon>
    </lineage>
</organism>
<evidence type="ECO:0000256" key="10">
    <source>
        <dbReference type="SAM" id="MobiDB-lite"/>
    </source>
</evidence>
<dbReference type="InterPro" id="IPR000253">
    <property type="entry name" value="FHA_dom"/>
</dbReference>
<evidence type="ECO:0000256" key="2">
    <source>
        <dbReference type="ARBA" id="ARBA00012513"/>
    </source>
</evidence>
<dbReference type="FunFam" id="3.30.200.20:FF:000470">
    <property type="entry name" value="Serine/threonine-protein kinase RAD53"/>
    <property type="match status" value="1"/>
</dbReference>
<dbReference type="InterPro" id="IPR008271">
    <property type="entry name" value="Ser/Thr_kinase_AS"/>
</dbReference>
<evidence type="ECO:0000256" key="4">
    <source>
        <dbReference type="ARBA" id="ARBA00022741"/>
    </source>
</evidence>
<dbReference type="Gene3D" id="2.60.200.20">
    <property type="match status" value="1"/>
</dbReference>
<dbReference type="InterPro" id="IPR011009">
    <property type="entry name" value="Kinase-like_dom_sf"/>
</dbReference>
<dbReference type="InterPro" id="IPR000719">
    <property type="entry name" value="Prot_kinase_dom"/>
</dbReference>
<comment type="similarity">
    <text evidence="1">Belongs to the protein kinase superfamily. CAMK Ser/Thr protein kinase family. CHEK2 subfamily.</text>
</comment>
<evidence type="ECO:0000256" key="3">
    <source>
        <dbReference type="ARBA" id="ARBA00022527"/>
    </source>
</evidence>
<proteinExistence type="inferred from homology"/>
<dbReference type="GO" id="GO:0005524">
    <property type="term" value="F:ATP binding"/>
    <property type="evidence" value="ECO:0007669"/>
    <property type="project" value="UniProtKB-UniRule"/>
</dbReference>
<gene>
    <name evidence="13" type="ORF">BLGHR1_16962</name>
</gene>
<dbReference type="Pfam" id="PF00498">
    <property type="entry name" value="FHA"/>
    <property type="match status" value="1"/>
</dbReference>
<dbReference type="EMBL" id="UNSH01000086">
    <property type="protein sequence ID" value="SZF06159.1"/>
    <property type="molecule type" value="Genomic_DNA"/>
</dbReference>
<dbReference type="VEuPathDB" id="FungiDB:BLGHR1_16962"/>
<dbReference type="EC" id="2.7.11.1" evidence="2"/>
<dbReference type="PANTHER" id="PTHR44167:SF24">
    <property type="entry name" value="SERINE_THREONINE-PROTEIN KINASE CHK2"/>
    <property type="match status" value="1"/>
</dbReference>
<dbReference type="SUPFAM" id="SSF56112">
    <property type="entry name" value="Protein kinase-like (PK-like)"/>
    <property type="match status" value="1"/>
</dbReference>
<dbReference type="AlphaFoldDB" id="A0A383V2D9"/>
<evidence type="ECO:0000256" key="6">
    <source>
        <dbReference type="ARBA" id="ARBA00022840"/>
    </source>
</evidence>
<keyword evidence="6 9" id="KW-0067">ATP-binding</keyword>
<name>A0A383V2D9_BLUHO</name>
<dbReference type="GO" id="GO:0051598">
    <property type="term" value="P:meiotic recombination checkpoint signaling"/>
    <property type="evidence" value="ECO:0007669"/>
    <property type="project" value="TreeGrafter"/>
</dbReference>
<evidence type="ECO:0000256" key="8">
    <source>
        <dbReference type="ARBA" id="ARBA00048679"/>
    </source>
</evidence>
<dbReference type="Pfam" id="PF00069">
    <property type="entry name" value="Pkinase"/>
    <property type="match status" value="1"/>
</dbReference>
<dbReference type="PROSITE" id="PS00107">
    <property type="entry name" value="PROTEIN_KINASE_ATP"/>
    <property type="match status" value="1"/>
</dbReference>
<dbReference type="GO" id="GO:0005737">
    <property type="term" value="C:cytoplasm"/>
    <property type="evidence" value="ECO:0007669"/>
    <property type="project" value="TreeGrafter"/>
</dbReference>
<feature type="binding site" evidence="9">
    <location>
        <position position="302"/>
    </location>
    <ligand>
        <name>ATP</name>
        <dbReference type="ChEBI" id="CHEBI:30616"/>
    </ligand>
</feature>
<protein>
    <recommendedName>
        <fullName evidence="2">non-specific serine/threonine protein kinase</fullName>
        <ecNumber evidence="2">2.7.11.1</ecNumber>
    </recommendedName>
</protein>
<dbReference type="SUPFAM" id="SSF49879">
    <property type="entry name" value="SMAD/FHA domain"/>
    <property type="match status" value="1"/>
</dbReference>
<dbReference type="Proteomes" id="UP000275772">
    <property type="component" value="Unassembled WGS sequence"/>
</dbReference>
<dbReference type="PROSITE" id="PS50006">
    <property type="entry name" value="FHA_DOMAIN"/>
    <property type="match status" value="1"/>
</dbReference>
<accession>A0A383V2D9</accession>
<feature type="region of interest" description="Disordered" evidence="10">
    <location>
        <begin position="1"/>
        <end position="21"/>
    </location>
</feature>
<dbReference type="GO" id="GO:0004674">
    <property type="term" value="F:protein serine/threonine kinase activity"/>
    <property type="evidence" value="ECO:0007669"/>
    <property type="project" value="UniProtKB-KW"/>
</dbReference>
<keyword evidence="5" id="KW-0418">Kinase</keyword>
<evidence type="ECO:0000256" key="5">
    <source>
        <dbReference type="ARBA" id="ARBA00022777"/>
    </source>
</evidence>
<keyword evidence="5" id="KW-0808">Transferase</keyword>
<evidence type="ECO:0000259" key="12">
    <source>
        <dbReference type="PROSITE" id="PS50011"/>
    </source>
</evidence>
<evidence type="ECO:0000256" key="7">
    <source>
        <dbReference type="ARBA" id="ARBA00047899"/>
    </source>
</evidence>
<sequence length="1120" mass="126362">MGSQEATQPATQVVVDPHRLGQPDSDLSQADLADICCILQPDSNPARSACSLLYKIAPQYIVTNNPAIIQNRTTVTTNIKRDNDYKLCSQEIALRLSVPPKDPSVGGFFFGRNAQRCDILVGKDASKRISNVHFRIYINEFGYLLLEDLSTNGTAVDGVLLRANMKEKGLESRHVLSHGSLITLTMNLPEGEEDYRFKIRIPNRDSAAEEAYQINLTSYFYRVFKAGAKKVSDSKNTLKNSELPPSRRIDHVPAKVAKNIGVKLEEWKGGQKYNKVSRIGKGAFATVYLITSKYSGVPFAAKELEKRRFMKNGVLDPKLDDEMKIMRKINHPNIVRFVEHIDWHAYLYIIMEYIPGGDLGGFISQYGSLPEVEVKQIAKQLLSALKYLHAEGITHRDVKPDNILVANNSPLQVKLTDFGLSKMINGEETFLRTFCGTLLYCAPEVYPEYKEFDSGGRRSPREARRNLSSVQRYDQAIDIWSLAGVLYYSMCGKPPYTVENATNYLDLLTQIMTQPLDIQPLQKLNISQSGIEFIKKMLHNQPVYRATIEELEKSHWLTVEDELEILDEDDIDMLSYNNLFNIIEKNSPHMGNSNTIREAINNKSFAGEKSSLTEVQNSDVSDSFTTSKALSMLINNYGLSDLPKLEQNKDGKSSLNAANVCLASSGALPSKKHAFSPDLKTSNSSKRAADSQNNASLQVCEEDSIPEFTLYNKQGFGSHDYEFRSLSLLGAESLIRNLNMRSPIPAGIFYPESNNFRDIDSVEIAAGLRRPREENLATEHLQFRTFSRKRRCNRRCQAEISTRIDSMEDSKEIGPDSTNFLSMTSMSEEARNQMCVTDDLGNDCGTLSHNARDISCSFIGLNNLKFPNPKLSIPGCKVANIEPGSLESSISYHTGQNQWSISNYSTIEDQDIMFTGIPAHIKQTQSSRCTFAKLVSTPDSCLPDITIDLVQIMTSWGRGSKATMRYPELTENRIPKYAFKIFLFRSGCQNTAPLDSSFEASSRVSGRDMNFYISTKASVGIWVNNFNLMSYDRQNPNTESKYWGKLMNGDLITVWRHDSKPREIFTRFRFECFYGQSKEIRSSKDQFQLIPDGPYLRELEQSCKKMEKLILSQRGTRTSE</sequence>
<comment type="catalytic activity">
    <reaction evidence="8">
        <text>L-seryl-[protein] + ATP = O-phospho-L-seryl-[protein] + ADP + H(+)</text>
        <dbReference type="Rhea" id="RHEA:17989"/>
        <dbReference type="Rhea" id="RHEA-COMP:9863"/>
        <dbReference type="Rhea" id="RHEA-COMP:11604"/>
        <dbReference type="ChEBI" id="CHEBI:15378"/>
        <dbReference type="ChEBI" id="CHEBI:29999"/>
        <dbReference type="ChEBI" id="CHEBI:30616"/>
        <dbReference type="ChEBI" id="CHEBI:83421"/>
        <dbReference type="ChEBI" id="CHEBI:456216"/>
        <dbReference type="EC" id="2.7.11.1"/>
    </reaction>
</comment>
<dbReference type="InterPro" id="IPR017441">
    <property type="entry name" value="Protein_kinase_ATP_BS"/>
</dbReference>
<keyword evidence="4 9" id="KW-0547">Nucleotide-binding</keyword>
<dbReference type="PROSITE" id="PS50011">
    <property type="entry name" value="PROTEIN_KINASE_DOM"/>
    <property type="match status" value="1"/>
</dbReference>
<dbReference type="SMART" id="SM00220">
    <property type="entry name" value="S_TKc"/>
    <property type="match status" value="1"/>
</dbReference>
<feature type="compositionally biased region" description="Polar residues" evidence="10">
    <location>
        <begin position="1"/>
        <end position="11"/>
    </location>
</feature>
<dbReference type="PROSITE" id="PS00108">
    <property type="entry name" value="PROTEIN_KINASE_ST"/>
    <property type="match status" value="1"/>
</dbReference>
<evidence type="ECO:0000313" key="13">
    <source>
        <dbReference type="EMBL" id="SZF06159.1"/>
    </source>
</evidence>
<evidence type="ECO:0000259" key="11">
    <source>
        <dbReference type="PROSITE" id="PS50006"/>
    </source>
</evidence>
<dbReference type="PANTHER" id="PTHR44167">
    <property type="entry name" value="OVARIAN-SPECIFIC SERINE/THREONINE-PROTEIN KINASE LOK-RELATED"/>
    <property type="match status" value="1"/>
</dbReference>
<reference evidence="13 14" key="1">
    <citation type="submission" date="2017-11" db="EMBL/GenBank/DDBJ databases">
        <authorList>
            <person name="Kracher B."/>
        </authorList>
    </citation>
    <scope>NUCLEOTIDE SEQUENCE [LARGE SCALE GENOMIC DNA]</scope>
    <source>
        <strain evidence="13 14">RACE1</strain>
    </source>
</reference>
<feature type="domain" description="Protein kinase" evidence="12">
    <location>
        <begin position="273"/>
        <end position="557"/>
    </location>
</feature>
<dbReference type="GO" id="GO:0005634">
    <property type="term" value="C:nucleus"/>
    <property type="evidence" value="ECO:0007669"/>
    <property type="project" value="TreeGrafter"/>
</dbReference>
<dbReference type="Gene3D" id="1.10.510.10">
    <property type="entry name" value="Transferase(Phosphotransferase) domain 1"/>
    <property type="match status" value="1"/>
</dbReference>
<feature type="region of interest" description="Disordered" evidence="10">
    <location>
        <begin position="672"/>
        <end position="694"/>
    </location>
</feature>
<feature type="domain" description="FHA" evidence="11">
    <location>
        <begin position="108"/>
        <end position="161"/>
    </location>
</feature>
<dbReference type="InterPro" id="IPR008984">
    <property type="entry name" value="SMAD_FHA_dom_sf"/>
</dbReference>
<dbReference type="SMART" id="SM00240">
    <property type="entry name" value="FHA"/>
    <property type="match status" value="1"/>
</dbReference>